<dbReference type="PROSITE" id="PS50110">
    <property type="entry name" value="RESPONSE_REGULATORY"/>
    <property type="match status" value="1"/>
</dbReference>
<keyword evidence="1 6" id="KW-0597">Phosphoprotein</keyword>
<dbReference type="SUPFAM" id="SSF52172">
    <property type="entry name" value="CheY-like"/>
    <property type="match status" value="1"/>
</dbReference>
<evidence type="ECO:0000256" key="4">
    <source>
        <dbReference type="ARBA" id="ARBA00023125"/>
    </source>
</evidence>
<evidence type="ECO:0000313" key="8">
    <source>
        <dbReference type="EMBL" id="ATY31834.1"/>
    </source>
</evidence>
<dbReference type="GO" id="GO:0006355">
    <property type="term" value="P:regulation of DNA-templated transcription"/>
    <property type="evidence" value="ECO:0007669"/>
    <property type="project" value="TreeGrafter"/>
</dbReference>
<dbReference type="EMBL" id="CP024923">
    <property type="protein sequence ID" value="ATY31834.1"/>
    <property type="molecule type" value="Genomic_DNA"/>
</dbReference>
<reference evidence="8 9" key="1">
    <citation type="submission" date="2017-11" db="EMBL/GenBank/DDBJ databases">
        <title>Complete genome sequence of Sphingomonas sp. Strain Cra20, a psychrotolerant potential plant growth promoting rhizobacteria.</title>
        <authorList>
            <person name="Luo Y."/>
        </authorList>
    </citation>
    <scope>NUCLEOTIDE SEQUENCE [LARGE SCALE GENOMIC DNA]</scope>
    <source>
        <strain evidence="8 9">Cra20</strain>
    </source>
</reference>
<dbReference type="OrthoDB" id="5292887at2"/>
<evidence type="ECO:0000256" key="2">
    <source>
        <dbReference type="ARBA" id="ARBA00023012"/>
    </source>
</evidence>
<dbReference type="InterPro" id="IPR001789">
    <property type="entry name" value="Sig_transdc_resp-reg_receiver"/>
</dbReference>
<evidence type="ECO:0000256" key="3">
    <source>
        <dbReference type="ARBA" id="ARBA00023015"/>
    </source>
</evidence>
<dbReference type="Pfam" id="PF00072">
    <property type="entry name" value="Response_reg"/>
    <property type="match status" value="1"/>
</dbReference>
<evidence type="ECO:0000256" key="1">
    <source>
        <dbReference type="ARBA" id="ARBA00022553"/>
    </source>
</evidence>
<dbReference type="CDD" id="cd17574">
    <property type="entry name" value="REC_OmpR"/>
    <property type="match status" value="1"/>
</dbReference>
<accession>A0A2K8MFT4</accession>
<evidence type="ECO:0000313" key="9">
    <source>
        <dbReference type="Proteomes" id="UP000229081"/>
    </source>
</evidence>
<dbReference type="GO" id="GO:0000156">
    <property type="term" value="F:phosphorelay response regulator activity"/>
    <property type="evidence" value="ECO:0007669"/>
    <property type="project" value="TreeGrafter"/>
</dbReference>
<feature type="modified residue" description="4-aspartylphosphate" evidence="6">
    <location>
        <position position="52"/>
    </location>
</feature>
<dbReference type="SMART" id="SM00448">
    <property type="entry name" value="REC"/>
    <property type="match status" value="1"/>
</dbReference>
<dbReference type="GO" id="GO:0000976">
    <property type="term" value="F:transcription cis-regulatory region binding"/>
    <property type="evidence" value="ECO:0007669"/>
    <property type="project" value="TreeGrafter"/>
</dbReference>
<dbReference type="GO" id="GO:0032993">
    <property type="term" value="C:protein-DNA complex"/>
    <property type="evidence" value="ECO:0007669"/>
    <property type="project" value="TreeGrafter"/>
</dbReference>
<dbReference type="KEGG" id="sphc:CVN68_07515"/>
<dbReference type="AlphaFoldDB" id="A0A2K8MFT4"/>
<name>A0A2K8MFT4_9SPHN</name>
<dbReference type="Gene3D" id="3.40.50.2300">
    <property type="match status" value="1"/>
</dbReference>
<evidence type="ECO:0000259" key="7">
    <source>
        <dbReference type="PROSITE" id="PS50110"/>
    </source>
</evidence>
<evidence type="ECO:0000256" key="6">
    <source>
        <dbReference type="PROSITE-ProRule" id="PRU00169"/>
    </source>
</evidence>
<keyword evidence="5" id="KW-0804">Transcription</keyword>
<gene>
    <name evidence="8" type="ORF">CVN68_07515</name>
</gene>
<dbReference type="PANTHER" id="PTHR48111">
    <property type="entry name" value="REGULATOR OF RPOS"/>
    <property type="match status" value="1"/>
</dbReference>
<keyword evidence="4" id="KW-0238">DNA-binding</keyword>
<dbReference type="GO" id="GO:0005829">
    <property type="term" value="C:cytosol"/>
    <property type="evidence" value="ECO:0007669"/>
    <property type="project" value="TreeGrafter"/>
</dbReference>
<keyword evidence="2" id="KW-0902">Two-component regulatory system</keyword>
<dbReference type="InterPro" id="IPR039420">
    <property type="entry name" value="WalR-like"/>
</dbReference>
<dbReference type="RefSeq" id="WP_100281643.1">
    <property type="nucleotide sequence ID" value="NZ_CP024923.1"/>
</dbReference>
<dbReference type="PANTHER" id="PTHR48111:SF1">
    <property type="entry name" value="TWO-COMPONENT RESPONSE REGULATOR ORR33"/>
    <property type="match status" value="1"/>
</dbReference>
<keyword evidence="3" id="KW-0805">Transcription regulation</keyword>
<dbReference type="InterPro" id="IPR011006">
    <property type="entry name" value="CheY-like_superfamily"/>
</dbReference>
<organism evidence="8 9">
    <name type="scientific">Sphingomonas psychrotolerans</name>
    <dbReference type="NCBI Taxonomy" id="1327635"/>
    <lineage>
        <taxon>Bacteria</taxon>
        <taxon>Pseudomonadati</taxon>
        <taxon>Pseudomonadota</taxon>
        <taxon>Alphaproteobacteria</taxon>
        <taxon>Sphingomonadales</taxon>
        <taxon>Sphingomonadaceae</taxon>
        <taxon>Sphingomonas</taxon>
    </lineage>
</organism>
<dbReference type="Proteomes" id="UP000229081">
    <property type="component" value="Chromosome"/>
</dbReference>
<keyword evidence="9" id="KW-1185">Reference proteome</keyword>
<protein>
    <submittedName>
        <fullName evidence="8">Two-component system response regulator</fullName>
    </submittedName>
</protein>
<evidence type="ECO:0000256" key="5">
    <source>
        <dbReference type="ARBA" id="ARBA00023163"/>
    </source>
</evidence>
<feature type="domain" description="Response regulatory" evidence="7">
    <location>
        <begin position="3"/>
        <end position="120"/>
    </location>
</feature>
<sequence>MIKVLCIDDEAEIRSLLVEELHDAGLETIEACNGREGLDKILTTWPDIVICDVSMPVMTGHEMLAEIQLNHPEFSNTPIIMLTAMTDRENMLAGLHGGADDYLTKPVDLDLLMAKISGCIMRLENNRKMGRGL</sequence>
<proteinExistence type="predicted"/>